<evidence type="ECO:0000313" key="2">
    <source>
        <dbReference type="EMBL" id="KAF2430596.1"/>
    </source>
</evidence>
<organism evidence="2 3">
    <name type="scientific">Tothia fuscella</name>
    <dbReference type="NCBI Taxonomy" id="1048955"/>
    <lineage>
        <taxon>Eukaryota</taxon>
        <taxon>Fungi</taxon>
        <taxon>Dikarya</taxon>
        <taxon>Ascomycota</taxon>
        <taxon>Pezizomycotina</taxon>
        <taxon>Dothideomycetes</taxon>
        <taxon>Pleosporomycetidae</taxon>
        <taxon>Venturiales</taxon>
        <taxon>Cylindrosympodiaceae</taxon>
        <taxon>Tothia</taxon>
    </lineage>
</organism>
<gene>
    <name evidence="2" type="ORF">EJ08DRAFT_715238</name>
</gene>
<name>A0A9P4TYR8_9PEZI</name>
<feature type="region of interest" description="Disordered" evidence="1">
    <location>
        <begin position="275"/>
        <end position="307"/>
    </location>
</feature>
<accession>A0A9P4TYR8</accession>
<comment type="caution">
    <text evidence="2">The sequence shown here is derived from an EMBL/GenBank/DDBJ whole genome shotgun (WGS) entry which is preliminary data.</text>
</comment>
<reference evidence="2" key="1">
    <citation type="journal article" date="2020" name="Stud. Mycol.">
        <title>101 Dothideomycetes genomes: a test case for predicting lifestyles and emergence of pathogens.</title>
        <authorList>
            <person name="Haridas S."/>
            <person name="Albert R."/>
            <person name="Binder M."/>
            <person name="Bloem J."/>
            <person name="Labutti K."/>
            <person name="Salamov A."/>
            <person name="Andreopoulos B."/>
            <person name="Baker S."/>
            <person name="Barry K."/>
            <person name="Bills G."/>
            <person name="Bluhm B."/>
            <person name="Cannon C."/>
            <person name="Castanera R."/>
            <person name="Culley D."/>
            <person name="Daum C."/>
            <person name="Ezra D."/>
            <person name="Gonzalez J."/>
            <person name="Henrissat B."/>
            <person name="Kuo A."/>
            <person name="Liang C."/>
            <person name="Lipzen A."/>
            <person name="Lutzoni F."/>
            <person name="Magnuson J."/>
            <person name="Mondo S."/>
            <person name="Nolan M."/>
            <person name="Ohm R."/>
            <person name="Pangilinan J."/>
            <person name="Park H.-J."/>
            <person name="Ramirez L."/>
            <person name="Alfaro M."/>
            <person name="Sun H."/>
            <person name="Tritt A."/>
            <person name="Yoshinaga Y."/>
            <person name="Zwiers L.-H."/>
            <person name="Turgeon B."/>
            <person name="Goodwin S."/>
            <person name="Spatafora J."/>
            <person name="Crous P."/>
            <person name="Grigoriev I."/>
        </authorList>
    </citation>
    <scope>NUCLEOTIDE SEQUENCE</scope>
    <source>
        <strain evidence="2">CBS 130266</strain>
    </source>
</reference>
<dbReference type="AlphaFoldDB" id="A0A9P4TYR8"/>
<keyword evidence="3" id="KW-1185">Reference proteome</keyword>
<dbReference type="Proteomes" id="UP000800235">
    <property type="component" value="Unassembled WGS sequence"/>
</dbReference>
<evidence type="ECO:0008006" key="4">
    <source>
        <dbReference type="Google" id="ProtNLM"/>
    </source>
</evidence>
<protein>
    <recommendedName>
        <fullName evidence="4">F-box domain-containing protein</fullName>
    </recommendedName>
</protein>
<sequence length="307" mass="34645">MGNQATKPSIAMAPTFDFNGLPLELKQMVADHCDNKTLCSFRLASSQTNGELMYNFRERFRSLSVYMYQRPERGHTPELSIALGLRSVGDNSTSSINNQSVAMLAEIIGKTDLPLVREVKHIHLILYRFIELARDDRLCLLTGDTKQFLDRRLSSILRGELCKNLAGSFPELTSISFGSGNWERGLGCTIFLAENLNLDSLQMMCLRDQWYADSQTGVSAISLKPLFEFVPLVLEGDVKAQLEALARRLTPWWSEEFVQRPATVEEIEIVQEVENVGEVDDSDNDEDEGAGEDEEILEENDMDVYFT</sequence>
<proteinExistence type="predicted"/>
<evidence type="ECO:0000256" key="1">
    <source>
        <dbReference type="SAM" id="MobiDB-lite"/>
    </source>
</evidence>
<dbReference type="EMBL" id="MU007038">
    <property type="protein sequence ID" value="KAF2430596.1"/>
    <property type="molecule type" value="Genomic_DNA"/>
</dbReference>
<evidence type="ECO:0000313" key="3">
    <source>
        <dbReference type="Proteomes" id="UP000800235"/>
    </source>
</evidence>